<dbReference type="InterPro" id="IPR036770">
    <property type="entry name" value="Ankyrin_rpt-contain_sf"/>
</dbReference>
<reference evidence="2 3" key="1">
    <citation type="submission" date="2015-11" db="EMBL/GenBank/DDBJ databases">
        <title>Genomic analysis of 38 Legionella species identifies large and diverse effector repertoires.</title>
        <authorList>
            <person name="Burstein D."/>
            <person name="Amaro F."/>
            <person name="Zusman T."/>
            <person name="Lifshitz Z."/>
            <person name="Cohen O."/>
            <person name="Gilbert J.A."/>
            <person name="Pupko T."/>
            <person name="Shuman H.A."/>
            <person name="Segal G."/>
        </authorList>
    </citation>
    <scope>NUCLEOTIDE SEQUENCE [LARGE SCALE GENOMIC DNA]</scope>
    <source>
        <strain evidence="2 3">Mt.St.Helens-9</strain>
    </source>
</reference>
<gene>
    <name evidence="2" type="ORF">Lspi_2811</name>
</gene>
<sequence length="714" mass="81990">MADTTLEEVIKLTNDNPSSGLIEPAVAFSKIILFYRKGDIDKNACLELCTKAINTWPELRDSPLVTALLADMGLSFSQLQSLQFSKMQLLYYLLTFSDFQAFQDHFQDFKDMDFFNDILKDNVIIHGVHVFQEDSTLFNHLLLNAYSIFEKGHDASKKLAYLFQNKLIKLTSVEEAIEITKRAIHNADPKVVAVLLDPKYNPYWQQCTQYHVQKSTRQQYDCEIFKSPNNNNSHNFSAGYSLLHIAALSDNVDLFQRAFDEWAKTRPGKEPIMKEFLDWAREPGNISDHPYETILNTAARGGASKIFKFLIEKGLSEYRDILGKMTDRDQKTVTDYLITHALNSTSKITQYNSKENYLDCLRLLNPELNDEALSKLVDEYPHDKKVGFLIQSEARQYPYVSDHGLRSIVSTMEEDSEDYEDEYKESSDNLNTTPTNYDPLADQSVKNDLLNRLIWLSDIQYNRSINVESVLEPIMHLASSVKLTQPEIKMVSDDIQAILCNFITSDLSRSNSRGIEQLINLSKQLKLDLNSILLTPHAFFEGSVIALNKDRKEPFSILNNIFSVSTDRQMSAHQKLSSFSHNNSDVFKAALFDRLNWLKDNNLNRSAYIVDVLQPIMSRVNSINLTQSEQNNVEESIRLLLCNYMDSFLESSDTEGLELLLDLSQKLKLDIKTILETTEPKFEDTVMSMNVKREEDHFDFLTHYLTDLNNSNPN</sequence>
<comment type="caution">
    <text evidence="2">The sequence shown here is derived from an EMBL/GenBank/DDBJ whole genome shotgun (WGS) entry which is preliminary data.</text>
</comment>
<proteinExistence type="predicted"/>
<evidence type="ECO:0000313" key="2">
    <source>
        <dbReference type="EMBL" id="KTD61191.1"/>
    </source>
</evidence>
<dbReference type="Proteomes" id="UP000054877">
    <property type="component" value="Unassembled WGS sequence"/>
</dbReference>
<evidence type="ECO:0000256" key="1">
    <source>
        <dbReference type="SAM" id="MobiDB-lite"/>
    </source>
</evidence>
<feature type="compositionally biased region" description="Acidic residues" evidence="1">
    <location>
        <begin position="413"/>
        <end position="423"/>
    </location>
</feature>
<dbReference type="AlphaFoldDB" id="A0A0W0YWE2"/>
<feature type="region of interest" description="Disordered" evidence="1">
    <location>
        <begin position="413"/>
        <end position="438"/>
    </location>
</feature>
<keyword evidence="3" id="KW-1185">Reference proteome</keyword>
<organism evidence="2 3">
    <name type="scientific">Legionella spiritensis</name>
    <dbReference type="NCBI Taxonomy" id="452"/>
    <lineage>
        <taxon>Bacteria</taxon>
        <taxon>Pseudomonadati</taxon>
        <taxon>Pseudomonadota</taxon>
        <taxon>Gammaproteobacteria</taxon>
        <taxon>Legionellales</taxon>
        <taxon>Legionellaceae</taxon>
        <taxon>Legionella</taxon>
    </lineage>
</organism>
<protein>
    <submittedName>
        <fullName evidence="2">Uncharacterized protein</fullName>
    </submittedName>
</protein>
<dbReference type="EMBL" id="LNYX01000034">
    <property type="protein sequence ID" value="KTD61191.1"/>
    <property type="molecule type" value="Genomic_DNA"/>
</dbReference>
<evidence type="ECO:0000313" key="3">
    <source>
        <dbReference type="Proteomes" id="UP000054877"/>
    </source>
</evidence>
<dbReference type="RefSeq" id="WP_058484720.1">
    <property type="nucleotide sequence ID" value="NZ_CAAAII010000004.1"/>
</dbReference>
<dbReference type="PATRIC" id="fig|452.5.peg.3114"/>
<dbReference type="Gene3D" id="1.25.40.20">
    <property type="entry name" value="Ankyrin repeat-containing domain"/>
    <property type="match status" value="1"/>
</dbReference>
<name>A0A0W0YWE2_LEGSP</name>
<dbReference type="SUPFAM" id="SSF48403">
    <property type="entry name" value="Ankyrin repeat"/>
    <property type="match status" value="1"/>
</dbReference>
<accession>A0A0W0YWE2</accession>